<accession>E9HZN8</accession>
<feature type="compositionally biased region" description="Basic residues" evidence="1">
    <location>
        <begin position="107"/>
        <end position="124"/>
    </location>
</feature>
<reference evidence="2 3" key="1">
    <citation type="journal article" date="2011" name="Science">
        <title>The ecoresponsive genome of Daphnia pulex.</title>
        <authorList>
            <person name="Colbourne J.K."/>
            <person name="Pfrender M.E."/>
            <person name="Gilbert D."/>
            <person name="Thomas W.K."/>
            <person name="Tucker A."/>
            <person name="Oakley T.H."/>
            <person name="Tokishita S."/>
            <person name="Aerts A."/>
            <person name="Arnold G.J."/>
            <person name="Basu M.K."/>
            <person name="Bauer D.J."/>
            <person name="Caceres C.E."/>
            <person name="Carmel L."/>
            <person name="Casola C."/>
            <person name="Choi J.H."/>
            <person name="Detter J.C."/>
            <person name="Dong Q."/>
            <person name="Dusheyko S."/>
            <person name="Eads B.D."/>
            <person name="Frohlich T."/>
            <person name="Geiler-Samerotte K.A."/>
            <person name="Gerlach D."/>
            <person name="Hatcher P."/>
            <person name="Jogdeo S."/>
            <person name="Krijgsveld J."/>
            <person name="Kriventseva E.V."/>
            <person name="Kultz D."/>
            <person name="Laforsch C."/>
            <person name="Lindquist E."/>
            <person name="Lopez J."/>
            <person name="Manak J.R."/>
            <person name="Muller J."/>
            <person name="Pangilinan J."/>
            <person name="Patwardhan R.P."/>
            <person name="Pitluck S."/>
            <person name="Pritham E.J."/>
            <person name="Rechtsteiner A."/>
            <person name="Rho M."/>
            <person name="Rogozin I.B."/>
            <person name="Sakarya O."/>
            <person name="Salamov A."/>
            <person name="Schaack S."/>
            <person name="Shapiro H."/>
            <person name="Shiga Y."/>
            <person name="Skalitzky C."/>
            <person name="Smith Z."/>
            <person name="Souvorov A."/>
            <person name="Sung W."/>
            <person name="Tang Z."/>
            <person name="Tsuchiya D."/>
            <person name="Tu H."/>
            <person name="Vos H."/>
            <person name="Wang M."/>
            <person name="Wolf Y.I."/>
            <person name="Yamagata H."/>
            <person name="Yamada T."/>
            <person name="Ye Y."/>
            <person name="Shaw J.R."/>
            <person name="Andrews J."/>
            <person name="Crease T.J."/>
            <person name="Tang H."/>
            <person name="Lucas S.M."/>
            <person name="Robertson H.M."/>
            <person name="Bork P."/>
            <person name="Koonin E.V."/>
            <person name="Zdobnov E.M."/>
            <person name="Grigoriev I.V."/>
            <person name="Lynch M."/>
            <person name="Boore J.L."/>
        </authorList>
    </citation>
    <scope>NUCLEOTIDE SEQUENCE [LARGE SCALE GENOMIC DNA]</scope>
</reference>
<sequence>MVQFKLSSKTKEILFARCTFLNKPEDKECAVCEPMTGKVFHFLMEYNLQQPLSPDYDKIMNEYLAAESSEGEGDEEEAKKDEPQEETTAGNEKQEKSETNTAGPSNWKKRKIRKRDRKEAKKARAGSSSSSSSSDDFINTTLADQFNEKCDSSSDDSE</sequence>
<protein>
    <submittedName>
        <fullName evidence="2">Uncharacterized protein</fullName>
    </submittedName>
</protein>
<evidence type="ECO:0000313" key="3">
    <source>
        <dbReference type="Proteomes" id="UP000000305"/>
    </source>
</evidence>
<evidence type="ECO:0000256" key="1">
    <source>
        <dbReference type="SAM" id="MobiDB-lite"/>
    </source>
</evidence>
<organism evidence="2 3">
    <name type="scientific">Daphnia pulex</name>
    <name type="common">Water flea</name>
    <dbReference type="NCBI Taxonomy" id="6669"/>
    <lineage>
        <taxon>Eukaryota</taxon>
        <taxon>Metazoa</taxon>
        <taxon>Ecdysozoa</taxon>
        <taxon>Arthropoda</taxon>
        <taxon>Crustacea</taxon>
        <taxon>Branchiopoda</taxon>
        <taxon>Diplostraca</taxon>
        <taxon>Cladocera</taxon>
        <taxon>Anomopoda</taxon>
        <taxon>Daphniidae</taxon>
        <taxon>Daphnia</taxon>
    </lineage>
</organism>
<feature type="compositionally biased region" description="Low complexity" evidence="1">
    <location>
        <begin position="125"/>
        <end position="134"/>
    </location>
</feature>
<dbReference type="KEGG" id="dpx:DAPPUDRAFT_336417"/>
<feature type="compositionally biased region" description="Polar residues" evidence="1">
    <location>
        <begin position="135"/>
        <end position="144"/>
    </location>
</feature>
<dbReference type="Proteomes" id="UP000000305">
    <property type="component" value="Unassembled WGS sequence"/>
</dbReference>
<name>E9HZN8_DAPPU</name>
<dbReference type="InParanoid" id="E9HZN8"/>
<keyword evidence="3" id="KW-1185">Reference proteome</keyword>
<evidence type="ECO:0000313" key="2">
    <source>
        <dbReference type="EMBL" id="EFX62793.1"/>
    </source>
</evidence>
<dbReference type="AlphaFoldDB" id="E9HZN8"/>
<dbReference type="HOGENOM" id="CLU_1688552_0_0_1"/>
<proteinExistence type="predicted"/>
<gene>
    <name evidence="2" type="ORF">DAPPUDRAFT_336417</name>
</gene>
<dbReference type="EMBL" id="GL733382">
    <property type="protein sequence ID" value="EFX62793.1"/>
    <property type="molecule type" value="Genomic_DNA"/>
</dbReference>
<feature type="region of interest" description="Disordered" evidence="1">
    <location>
        <begin position="59"/>
        <end position="158"/>
    </location>
</feature>